<accession>G4MW85</accession>
<proteinExistence type="predicted"/>
<reference key="2">
    <citation type="submission" date="2011-05" db="EMBL/GenBank/DDBJ databases">
        <title>The Genome Sequence of Magnaporthe oryzae 70-15.</title>
        <authorList>
            <consortium name="The Broad Institute Genome Sequencing Platform"/>
            <person name="Ma L.-J."/>
            <person name="Dead R."/>
            <person name="Young S.K."/>
            <person name="Zeng Q."/>
            <person name="Gargeya S."/>
            <person name="Fitzgerald M."/>
            <person name="Haas B."/>
            <person name="Abouelleil A."/>
            <person name="Alvarado L."/>
            <person name="Arachchi H.M."/>
            <person name="Berlin A."/>
            <person name="Brown A."/>
            <person name="Chapman S.B."/>
            <person name="Chen Z."/>
            <person name="Dunbar C."/>
            <person name="Freedman E."/>
            <person name="Gearin G."/>
            <person name="Gellesch M."/>
            <person name="Goldberg J."/>
            <person name="Griggs A."/>
            <person name="Gujja S."/>
            <person name="Heiman D."/>
            <person name="Howarth C."/>
            <person name="Larson L."/>
            <person name="Lui A."/>
            <person name="MacDonald P.J.P."/>
            <person name="Mehta T."/>
            <person name="Montmayeur A."/>
            <person name="Murphy C."/>
            <person name="Neiman D."/>
            <person name="Pearson M."/>
            <person name="Priest M."/>
            <person name="Roberts A."/>
            <person name="Saif S."/>
            <person name="Shea T."/>
            <person name="Shenoy N."/>
            <person name="Sisk P."/>
            <person name="Stolte C."/>
            <person name="Sykes S."/>
            <person name="Yandava C."/>
            <person name="Wortman J."/>
            <person name="Nusbaum C."/>
            <person name="Birren B."/>
        </authorList>
    </citation>
    <scope>NUCLEOTIDE SEQUENCE</scope>
    <source>
        <strain>70-15</strain>
    </source>
</reference>
<reference evidence="1 2" key="1">
    <citation type="journal article" date="2005" name="Nature">
        <title>The genome sequence of the rice blast fungus Magnaporthe grisea.</title>
        <authorList>
            <person name="Dean R.A."/>
            <person name="Talbot N.J."/>
            <person name="Ebbole D.J."/>
            <person name="Farman M.L."/>
            <person name="Mitchell T.K."/>
            <person name="Orbach M.J."/>
            <person name="Thon M."/>
            <person name="Kulkarni R."/>
            <person name="Xu J.R."/>
            <person name="Pan H."/>
            <person name="Read N.D."/>
            <person name="Lee Y.H."/>
            <person name="Carbone I."/>
            <person name="Brown D."/>
            <person name="Oh Y.Y."/>
            <person name="Donofrio N."/>
            <person name="Jeong J.S."/>
            <person name="Soanes D.M."/>
            <person name="Djonovic S."/>
            <person name="Kolomiets E."/>
            <person name="Rehmeyer C."/>
            <person name="Li W."/>
            <person name="Harding M."/>
            <person name="Kim S."/>
            <person name="Lebrun M.H."/>
            <person name="Bohnert H."/>
            <person name="Coughlan S."/>
            <person name="Butler J."/>
            <person name="Calvo S."/>
            <person name="Ma L.J."/>
            <person name="Nicol R."/>
            <person name="Purcell S."/>
            <person name="Nusbaum C."/>
            <person name="Galagan J.E."/>
            <person name="Birren B.W."/>
        </authorList>
    </citation>
    <scope>NUCLEOTIDE SEQUENCE [LARGE SCALE GENOMIC DNA]</scope>
    <source>
        <strain evidence="2">70-15 / ATCC MYA-4617 / FGSC 8958</strain>
    </source>
</reference>
<keyword evidence="2" id="KW-1185">Reference proteome</keyword>
<gene>
    <name evidence="1" type="ORF">MGG_15781</name>
</gene>
<dbReference type="HOGENOM" id="CLU_3087708_0_0_1"/>
<evidence type="ECO:0000313" key="1">
    <source>
        <dbReference type="EMBL" id="EHA55045.1"/>
    </source>
</evidence>
<organism evidence="1 2">
    <name type="scientific">Pyricularia oryzae (strain 70-15 / ATCC MYA-4617 / FGSC 8958)</name>
    <name type="common">Rice blast fungus</name>
    <name type="synonym">Magnaporthe oryzae</name>
    <dbReference type="NCBI Taxonomy" id="242507"/>
    <lineage>
        <taxon>Eukaryota</taxon>
        <taxon>Fungi</taxon>
        <taxon>Dikarya</taxon>
        <taxon>Ascomycota</taxon>
        <taxon>Pezizomycotina</taxon>
        <taxon>Sordariomycetes</taxon>
        <taxon>Sordariomycetidae</taxon>
        <taxon>Magnaporthales</taxon>
        <taxon>Pyriculariaceae</taxon>
        <taxon>Pyricularia</taxon>
    </lineage>
</organism>
<name>G4MW85_PYRO7</name>
<dbReference type="Proteomes" id="UP000009058">
    <property type="component" value="Chromosome 2"/>
</dbReference>
<protein>
    <submittedName>
        <fullName evidence="1">Uncharacterized protein</fullName>
    </submittedName>
</protein>
<dbReference type="VEuPathDB" id="FungiDB:MGG_15781"/>
<dbReference type="OrthoDB" id="10471778at2759"/>
<dbReference type="EMBL" id="CM001232">
    <property type="protein sequence ID" value="EHA55045.1"/>
    <property type="molecule type" value="Genomic_DNA"/>
</dbReference>
<dbReference type="InParanoid" id="G4MW85"/>
<evidence type="ECO:0000313" key="2">
    <source>
        <dbReference type="Proteomes" id="UP000009058"/>
    </source>
</evidence>
<dbReference type="AlphaFoldDB" id="G4MW85"/>
<dbReference type="KEGG" id="mgr:MGG_15781"/>
<dbReference type="RefSeq" id="XP_003714852.1">
    <property type="nucleotide sequence ID" value="XM_003714804.1"/>
</dbReference>
<sequence>MFNPHHPYSIVIGGRRMGQGIIALVLPGLAVRSILRIQKPYYVVGTAHYFRL</sequence>
<dbReference type="GeneID" id="12985427"/>